<dbReference type="PANTHER" id="PTHR43476:SF4">
    <property type="entry name" value="BLR0106 PROTEIN"/>
    <property type="match status" value="1"/>
</dbReference>
<feature type="domain" description="FAD-binding" evidence="3">
    <location>
        <begin position="35"/>
        <end position="376"/>
    </location>
</feature>
<dbReference type="EMBL" id="BAABCX010000002">
    <property type="protein sequence ID" value="GAA3540525.1"/>
    <property type="molecule type" value="Genomic_DNA"/>
</dbReference>
<dbReference type="Gene3D" id="3.50.50.60">
    <property type="entry name" value="FAD/NAD(P)-binding domain"/>
    <property type="match status" value="1"/>
</dbReference>
<name>A0ABP6VVR8_9GAMM</name>
<dbReference type="PANTHER" id="PTHR43476">
    <property type="entry name" value="3-(3-HYDROXY-PHENYL)PROPIONATE/3-HYDROXYCINNAMIC ACID HYDROXYLASE"/>
    <property type="match status" value="1"/>
</dbReference>
<dbReference type="Gene3D" id="3.30.70.2450">
    <property type="match status" value="1"/>
</dbReference>
<proteinExistence type="predicted"/>
<dbReference type="SUPFAM" id="SSF51905">
    <property type="entry name" value="FAD/NAD(P)-binding domain"/>
    <property type="match status" value="1"/>
</dbReference>
<gene>
    <name evidence="4" type="ORF">GCM10022394_20380</name>
</gene>
<keyword evidence="5" id="KW-1185">Reference proteome</keyword>
<keyword evidence="2" id="KW-0520">NAD</keyword>
<dbReference type="InterPro" id="IPR002938">
    <property type="entry name" value="FAD-bd"/>
</dbReference>
<sequence length="568" mass="63642">MHQPDMQARTSLYYDYQLFPFVCPPELKGKVNRHPVAIVGAGPIGLLCALNLAQQGVASVVLESEAQVSMGSRAIVFTRRSMEILQQAGVAERMLEKALPWRCGNSFYQGKRVFRMEAPHREDDRFEPLNNLQQQYLEQYLLEQAAASPLVEVRWASKVVTVSQDQEGVLLGMDTPEGEYQLQADWLIAADGARSHVRKALGLRMTGSSYSGNFVIADIRIDLDLPTERLAFFDPVWNRGNTVLMHREPEGIWRIDYQLPEGETAEQALSTDSLHERINAQLAMMGITADWEMDWCSVYSARAMTLDNYRHGRVLFCGDAAHLLPIFGVRGANTGLQDAQNLSWKLAMVVKQQAGATLLDSYSAERVAAAREIIDEAGKSTRFMTPPSRGYRLLRDAVLSLSLKETFVGPLFHWRTSRAHDYRQSLLTLPDQPGFVRGPEPGAPLLNMRLREDYLLDYTGNRFNLLLFSDNNTVPETIQRQLDELNEQGLSMGIILLSPSVTDSSVTGNLTLLSDEQLRCRHAYGAQDGSVYLVRPDHHVSARWIEGTDIAFSDILEQLLATKLGVMA</sequence>
<evidence type="ECO:0000313" key="4">
    <source>
        <dbReference type="EMBL" id="GAA3540525.1"/>
    </source>
</evidence>
<evidence type="ECO:0000256" key="1">
    <source>
        <dbReference type="ARBA" id="ARBA00023002"/>
    </source>
</evidence>
<dbReference type="RefSeq" id="WP_344957561.1">
    <property type="nucleotide sequence ID" value="NZ_BAABCX010000002.1"/>
</dbReference>
<keyword evidence="1" id="KW-0560">Oxidoreductase</keyword>
<comment type="caution">
    <text evidence="4">The sequence shown here is derived from an EMBL/GenBank/DDBJ whole genome shotgun (WGS) entry which is preliminary data.</text>
</comment>
<reference evidence="5" key="1">
    <citation type="journal article" date="2019" name="Int. J. Syst. Evol. Microbiol.">
        <title>The Global Catalogue of Microorganisms (GCM) 10K type strain sequencing project: providing services to taxonomists for standard genome sequencing and annotation.</title>
        <authorList>
            <consortium name="The Broad Institute Genomics Platform"/>
            <consortium name="The Broad Institute Genome Sequencing Center for Infectious Disease"/>
            <person name="Wu L."/>
            <person name="Ma J."/>
        </authorList>
    </citation>
    <scope>NUCLEOTIDE SEQUENCE [LARGE SCALE GENOMIC DNA]</scope>
    <source>
        <strain evidence="5">JCM 17110</strain>
    </source>
</reference>
<organism evidence="4 5">
    <name type="scientific">Zobellella aerophila</name>
    <dbReference type="NCBI Taxonomy" id="870480"/>
    <lineage>
        <taxon>Bacteria</taxon>
        <taxon>Pseudomonadati</taxon>
        <taxon>Pseudomonadota</taxon>
        <taxon>Gammaproteobacteria</taxon>
        <taxon>Aeromonadales</taxon>
        <taxon>Aeromonadaceae</taxon>
        <taxon>Zobellella</taxon>
    </lineage>
</organism>
<evidence type="ECO:0000256" key="2">
    <source>
        <dbReference type="ARBA" id="ARBA00023027"/>
    </source>
</evidence>
<dbReference type="InterPro" id="IPR050631">
    <property type="entry name" value="PheA/TfdB_FAD_monoxygenase"/>
</dbReference>
<accession>A0ABP6VVR8</accession>
<dbReference type="NCBIfam" id="NF006002">
    <property type="entry name" value="PRK08132.1"/>
    <property type="match status" value="1"/>
</dbReference>
<evidence type="ECO:0000313" key="5">
    <source>
        <dbReference type="Proteomes" id="UP001500795"/>
    </source>
</evidence>
<protein>
    <submittedName>
        <fullName evidence="4">FAD-dependent oxidoreductase</fullName>
    </submittedName>
</protein>
<dbReference type="Gene3D" id="3.40.30.120">
    <property type="match status" value="1"/>
</dbReference>
<dbReference type="Proteomes" id="UP001500795">
    <property type="component" value="Unassembled WGS sequence"/>
</dbReference>
<dbReference type="InterPro" id="IPR036188">
    <property type="entry name" value="FAD/NAD-bd_sf"/>
</dbReference>
<dbReference type="Pfam" id="PF01494">
    <property type="entry name" value="FAD_binding_3"/>
    <property type="match status" value="1"/>
</dbReference>
<dbReference type="PRINTS" id="PR00420">
    <property type="entry name" value="RNGMNOXGNASE"/>
</dbReference>
<evidence type="ECO:0000259" key="3">
    <source>
        <dbReference type="Pfam" id="PF01494"/>
    </source>
</evidence>